<dbReference type="Proteomes" id="UP001501470">
    <property type="component" value="Unassembled WGS sequence"/>
</dbReference>
<sequence>MTQLRVPTPRPGEPVVLPADAPPVLGDLLGYRGGDRYVAIYFEQGVLRLDDGGVRDEGNATGWRQYAATPIAGMLLGGVQLGNDREDATHWLLLDRQTDRLTVGHAADIAALVAAQPHSRDRFNPVLAPGADVVRRIDPELRAANEPSDGPFWRSTLQREAALYAALDWHVERQYAAVVRGGIASLRADVADRAAGVGTPGTTTESAPLFDGVGWRAASTSSLGEVASPVVDSTSAGVELG</sequence>
<proteinExistence type="predicted"/>
<organism evidence="1 2">
    <name type="scientific">Dactylosporangium maewongense</name>
    <dbReference type="NCBI Taxonomy" id="634393"/>
    <lineage>
        <taxon>Bacteria</taxon>
        <taxon>Bacillati</taxon>
        <taxon>Actinomycetota</taxon>
        <taxon>Actinomycetes</taxon>
        <taxon>Micromonosporales</taxon>
        <taxon>Micromonosporaceae</taxon>
        <taxon>Dactylosporangium</taxon>
    </lineage>
</organism>
<dbReference type="RefSeq" id="WP_344515093.1">
    <property type="nucleotide sequence ID" value="NZ_BAAAQD010000052.1"/>
</dbReference>
<comment type="caution">
    <text evidence="1">The sequence shown here is derived from an EMBL/GenBank/DDBJ whole genome shotgun (WGS) entry which is preliminary data.</text>
</comment>
<name>A0ABP4P620_9ACTN</name>
<keyword evidence="2" id="KW-1185">Reference proteome</keyword>
<reference evidence="2" key="1">
    <citation type="journal article" date="2019" name="Int. J. Syst. Evol. Microbiol.">
        <title>The Global Catalogue of Microorganisms (GCM) 10K type strain sequencing project: providing services to taxonomists for standard genome sequencing and annotation.</title>
        <authorList>
            <consortium name="The Broad Institute Genomics Platform"/>
            <consortium name="The Broad Institute Genome Sequencing Center for Infectious Disease"/>
            <person name="Wu L."/>
            <person name="Ma J."/>
        </authorList>
    </citation>
    <scope>NUCLEOTIDE SEQUENCE [LARGE SCALE GENOMIC DNA]</scope>
    <source>
        <strain evidence="2">JCM 15933</strain>
    </source>
</reference>
<accession>A0ABP4P620</accession>
<evidence type="ECO:0000313" key="1">
    <source>
        <dbReference type="EMBL" id="GAA1574382.1"/>
    </source>
</evidence>
<protein>
    <submittedName>
        <fullName evidence="1">Uncharacterized protein</fullName>
    </submittedName>
</protein>
<gene>
    <name evidence="1" type="ORF">GCM10009827_115300</name>
</gene>
<dbReference type="EMBL" id="BAAAQD010000052">
    <property type="protein sequence ID" value="GAA1574382.1"/>
    <property type="molecule type" value="Genomic_DNA"/>
</dbReference>
<evidence type="ECO:0000313" key="2">
    <source>
        <dbReference type="Proteomes" id="UP001501470"/>
    </source>
</evidence>